<dbReference type="GO" id="GO:0016530">
    <property type="term" value="F:metallochaperone activity"/>
    <property type="evidence" value="ECO:0007669"/>
    <property type="project" value="TreeGrafter"/>
</dbReference>
<keyword evidence="4" id="KW-1185">Reference proteome</keyword>
<dbReference type="Proteomes" id="UP000317043">
    <property type="component" value="Unassembled WGS sequence"/>
</dbReference>
<accession>A0A543B380</accession>
<organism evidence="3 4">
    <name type="scientific">Stackebrandtia endophytica</name>
    <dbReference type="NCBI Taxonomy" id="1496996"/>
    <lineage>
        <taxon>Bacteria</taxon>
        <taxon>Bacillati</taxon>
        <taxon>Actinomycetota</taxon>
        <taxon>Actinomycetes</taxon>
        <taxon>Glycomycetales</taxon>
        <taxon>Glycomycetaceae</taxon>
        <taxon>Stackebrandtia</taxon>
    </lineage>
</organism>
<proteinExistence type="predicted"/>
<sequence>MMERAVIRMAAAMLLQYPDRRFAERLPLVEEALIEQPASPAVTGLVEFTARCRRRPSAELAADYVATFDLRRRSTLHLTYYTDGDTRRRGPALARLNRVYRDAGWLPPTDELPDHLTVILEFSAHAPDIGERILGELRPSVELLRLALADSPYAVVLDAVGDTLPACDAAQRDQALLLAESGPPGEAVGLDPYPRPTSPGQPRSTVPVALGMPSSRDGSPR</sequence>
<dbReference type="InterPro" id="IPR020945">
    <property type="entry name" value="DMSO/NO3_reduct_chaperone"/>
</dbReference>
<protein>
    <submittedName>
        <fullName evidence="3">Respiratory nitrate reductase chaperone NarJ</fullName>
    </submittedName>
</protein>
<comment type="caution">
    <text evidence="3">The sequence shown here is derived from an EMBL/GenBank/DDBJ whole genome shotgun (WGS) entry which is preliminary data.</text>
</comment>
<keyword evidence="1" id="KW-0534">Nitrate assimilation</keyword>
<gene>
    <name evidence="3" type="ORF">FB566_4890</name>
</gene>
<dbReference type="GO" id="GO:0051082">
    <property type="term" value="F:unfolded protein binding"/>
    <property type="evidence" value="ECO:0007669"/>
    <property type="project" value="InterPro"/>
</dbReference>
<dbReference type="AlphaFoldDB" id="A0A543B380"/>
<dbReference type="SUPFAM" id="SSF89155">
    <property type="entry name" value="TorD-like"/>
    <property type="match status" value="1"/>
</dbReference>
<name>A0A543B380_9ACTN</name>
<dbReference type="InterPro" id="IPR036411">
    <property type="entry name" value="TorD-like_sf"/>
</dbReference>
<dbReference type="RefSeq" id="WP_142044481.1">
    <property type="nucleotide sequence ID" value="NZ_JBHTGS010000002.1"/>
</dbReference>
<evidence type="ECO:0000256" key="1">
    <source>
        <dbReference type="ARBA" id="ARBA00023063"/>
    </source>
</evidence>
<dbReference type="PANTHER" id="PTHR43680:SF2">
    <property type="entry name" value="NITRATE REDUCTASE MOLYBDENUM COFACTOR ASSEMBLY CHAPERONE NARJ"/>
    <property type="match status" value="1"/>
</dbReference>
<dbReference type="GO" id="GO:0051131">
    <property type="term" value="P:chaperone-mediated protein complex assembly"/>
    <property type="evidence" value="ECO:0007669"/>
    <property type="project" value="InterPro"/>
</dbReference>
<dbReference type="InParanoid" id="A0A543B380"/>
<dbReference type="EMBL" id="VFOW01000001">
    <property type="protein sequence ID" value="TQL79289.1"/>
    <property type="molecule type" value="Genomic_DNA"/>
</dbReference>
<dbReference type="InterPro" id="IPR003765">
    <property type="entry name" value="NO3_reductase_chaperone_NarJ"/>
</dbReference>
<dbReference type="Gene3D" id="1.10.3480.10">
    <property type="entry name" value="TorD-like"/>
    <property type="match status" value="1"/>
</dbReference>
<dbReference type="NCBIfam" id="TIGR00684">
    <property type="entry name" value="narJ"/>
    <property type="match status" value="1"/>
</dbReference>
<dbReference type="Pfam" id="PF02613">
    <property type="entry name" value="Nitrate_red_del"/>
    <property type="match status" value="1"/>
</dbReference>
<evidence type="ECO:0000313" key="3">
    <source>
        <dbReference type="EMBL" id="TQL79289.1"/>
    </source>
</evidence>
<dbReference type="GO" id="GO:0042128">
    <property type="term" value="P:nitrate assimilation"/>
    <property type="evidence" value="ECO:0007669"/>
    <property type="project" value="UniProtKB-KW"/>
</dbReference>
<dbReference type="FunCoup" id="A0A543B380">
    <property type="interactions" value="29"/>
</dbReference>
<dbReference type="OrthoDB" id="4307003at2"/>
<reference evidence="3 4" key="1">
    <citation type="submission" date="2019-06" db="EMBL/GenBank/DDBJ databases">
        <title>Sequencing the genomes of 1000 actinobacteria strains.</title>
        <authorList>
            <person name="Klenk H.-P."/>
        </authorList>
    </citation>
    <scope>NUCLEOTIDE SEQUENCE [LARGE SCALE GENOMIC DNA]</scope>
    <source>
        <strain evidence="3 4">DSM 45928</strain>
    </source>
</reference>
<evidence type="ECO:0000313" key="4">
    <source>
        <dbReference type="Proteomes" id="UP000317043"/>
    </source>
</evidence>
<evidence type="ECO:0000256" key="2">
    <source>
        <dbReference type="SAM" id="MobiDB-lite"/>
    </source>
</evidence>
<dbReference type="PANTHER" id="PTHR43680">
    <property type="entry name" value="NITRATE REDUCTASE MOLYBDENUM COFACTOR ASSEMBLY CHAPERONE"/>
    <property type="match status" value="1"/>
</dbReference>
<feature type="region of interest" description="Disordered" evidence="2">
    <location>
        <begin position="180"/>
        <end position="221"/>
    </location>
</feature>